<dbReference type="RefSeq" id="YP_009811927.1">
    <property type="nucleotide sequence ID" value="NC_048058.1"/>
</dbReference>
<keyword evidence="2" id="KW-1185">Reference proteome</keyword>
<sequence>MPMFKQGYTMTIKLCPTASKPKHKNPDLLHGQTYRIIGAGSPSYQEYVDRYFVRAYCGDRAYLVYLTDTLYGGGYDRECVIEAHGLEFVQVDLVEA</sequence>
<reference evidence="1 2" key="1">
    <citation type="submission" date="2018-08" db="EMBL/GenBank/DDBJ databases">
        <title>SRE bacteriophages.</title>
        <authorList>
            <person name="Carstens A.B."/>
            <person name="Djurhuus A.M."/>
            <person name="Kot W."/>
            <person name="Hansen L.H."/>
        </authorList>
    </citation>
    <scope>NUCLEOTIDE SEQUENCE [LARGE SCALE GENOMIC DNA]</scope>
</reference>
<dbReference type="EMBL" id="MH807814">
    <property type="protein sequence ID" value="AXY81776.1"/>
    <property type="molecule type" value="Genomic_DNA"/>
</dbReference>
<protein>
    <submittedName>
        <fullName evidence="1">Uncharacterized protein</fullName>
    </submittedName>
</protein>
<dbReference type="Proteomes" id="UP000264101">
    <property type="component" value="Segment"/>
</dbReference>
<proteinExistence type="predicted"/>
<dbReference type="KEGG" id="vg:55002958"/>
<evidence type="ECO:0000313" key="2">
    <source>
        <dbReference type="Proteomes" id="UP000264101"/>
    </source>
</evidence>
<dbReference type="GeneID" id="55002958"/>
<accession>A0A385IFZ8</accession>
<name>A0A385IFZ8_9CAUD</name>
<organism evidence="1 2">
    <name type="scientific">Pectobacterium phage Lelidair</name>
    <dbReference type="NCBI Taxonomy" id="2320195"/>
    <lineage>
        <taxon>Viruses</taxon>
        <taxon>Duplodnaviria</taxon>
        <taxon>Heunggongvirae</taxon>
        <taxon>Uroviricota</taxon>
        <taxon>Caudoviricetes</taxon>
        <taxon>Autographivirales</taxon>
        <taxon>Autoscriptoviridae</taxon>
        <taxon>Corkvirinae</taxon>
        <taxon>Phimunavirus</taxon>
        <taxon>Phimunavirus lelidair</taxon>
    </lineage>
</organism>
<evidence type="ECO:0000313" key="1">
    <source>
        <dbReference type="EMBL" id="AXY81776.1"/>
    </source>
</evidence>